<gene>
    <name evidence="1" type="ORF">HPLM_LOCUS12268</name>
</gene>
<dbReference type="AlphaFoldDB" id="A0A0N4WM59"/>
<dbReference type="WBParaSite" id="HPLM_0001227601-mRNA-1">
    <property type="protein sequence ID" value="HPLM_0001227601-mRNA-1"/>
    <property type="gene ID" value="HPLM_0001227601"/>
</dbReference>
<keyword evidence="2" id="KW-1185">Reference proteome</keyword>
<accession>A0A0N4WM59</accession>
<reference evidence="3" key="1">
    <citation type="submission" date="2017-02" db="UniProtKB">
        <authorList>
            <consortium name="WormBaseParasite"/>
        </authorList>
    </citation>
    <scope>IDENTIFICATION</scope>
</reference>
<dbReference type="Proteomes" id="UP000268014">
    <property type="component" value="Unassembled WGS sequence"/>
</dbReference>
<organism evidence="3">
    <name type="scientific">Haemonchus placei</name>
    <name type="common">Barber's pole worm</name>
    <dbReference type="NCBI Taxonomy" id="6290"/>
    <lineage>
        <taxon>Eukaryota</taxon>
        <taxon>Metazoa</taxon>
        <taxon>Ecdysozoa</taxon>
        <taxon>Nematoda</taxon>
        <taxon>Chromadorea</taxon>
        <taxon>Rhabditida</taxon>
        <taxon>Rhabditina</taxon>
        <taxon>Rhabditomorpha</taxon>
        <taxon>Strongyloidea</taxon>
        <taxon>Trichostrongylidae</taxon>
        <taxon>Haemonchus</taxon>
    </lineage>
</organism>
<protein>
    <submittedName>
        <fullName evidence="3">DNA-directed RNA polymerase</fullName>
    </submittedName>
</protein>
<reference evidence="1 2" key="2">
    <citation type="submission" date="2018-11" db="EMBL/GenBank/DDBJ databases">
        <authorList>
            <consortium name="Pathogen Informatics"/>
        </authorList>
    </citation>
    <scope>NUCLEOTIDE SEQUENCE [LARGE SCALE GENOMIC DNA]</scope>
    <source>
        <strain evidence="1 2">MHpl1</strain>
    </source>
</reference>
<name>A0A0N4WM59_HAEPC</name>
<evidence type="ECO:0000313" key="2">
    <source>
        <dbReference type="Proteomes" id="UP000268014"/>
    </source>
</evidence>
<dbReference type="EMBL" id="UZAF01017811">
    <property type="protein sequence ID" value="VDO45191.1"/>
    <property type="molecule type" value="Genomic_DNA"/>
</dbReference>
<proteinExistence type="predicted"/>
<evidence type="ECO:0000313" key="3">
    <source>
        <dbReference type="WBParaSite" id="HPLM_0001227601-mRNA-1"/>
    </source>
</evidence>
<evidence type="ECO:0000313" key="1">
    <source>
        <dbReference type="EMBL" id="VDO45191.1"/>
    </source>
</evidence>
<sequence length="98" mass="11029">MLAVVQEETGSQYAPVMEVTVIRRVMECMMMIVDLTLMNTDFEQLPLSSMGLSSSFLVHQAFHAIPTPIEFLMHIFTSGYDTTQFDVVHSIALPSLFL</sequence>